<dbReference type="Proteomes" id="UP000054721">
    <property type="component" value="Unassembled WGS sequence"/>
</dbReference>
<protein>
    <submittedName>
        <fullName evidence="1">Uncharacterized protein</fullName>
    </submittedName>
</protein>
<evidence type="ECO:0000313" key="2">
    <source>
        <dbReference type="Proteomes" id="UP000054721"/>
    </source>
</evidence>
<dbReference type="EMBL" id="JYDW01001139">
    <property type="protein sequence ID" value="KRZ47223.1"/>
    <property type="molecule type" value="Genomic_DNA"/>
</dbReference>
<proteinExistence type="predicted"/>
<organism evidence="1 2">
    <name type="scientific">Trichinella nativa</name>
    <dbReference type="NCBI Taxonomy" id="6335"/>
    <lineage>
        <taxon>Eukaryota</taxon>
        <taxon>Metazoa</taxon>
        <taxon>Ecdysozoa</taxon>
        <taxon>Nematoda</taxon>
        <taxon>Enoplea</taxon>
        <taxon>Dorylaimia</taxon>
        <taxon>Trichinellida</taxon>
        <taxon>Trichinellidae</taxon>
        <taxon>Trichinella</taxon>
    </lineage>
</organism>
<gene>
    <name evidence="1" type="ORF">T02_5860</name>
</gene>
<keyword evidence="2" id="KW-1185">Reference proteome</keyword>
<sequence>MLTVIYCQSTGSPVKELEKGHMELKGQRKHMVKLMALAKYVGEEGLVGHQREEILGPGKVLCHIRGECQGQEEGVGRLGIGVGGRKKGIFRGETRKGFNI</sequence>
<comment type="caution">
    <text evidence="1">The sequence shown here is derived from an EMBL/GenBank/DDBJ whole genome shotgun (WGS) entry which is preliminary data.</text>
</comment>
<accession>A0A0V1KJ47</accession>
<reference evidence="1 2" key="1">
    <citation type="submission" date="2015-05" db="EMBL/GenBank/DDBJ databases">
        <title>Evolution of Trichinella species and genotypes.</title>
        <authorList>
            <person name="Korhonen P.K."/>
            <person name="Edoardo P."/>
            <person name="Giuseppe L.R."/>
            <person name="Gasser R.B."/>
        </authorList>
    </citation>
    <scope>NUCLEOTIDE SEQUENCE [LARGE SCALE GENOMIC DNA]</scope>
    <source>
        <strain evidence="1">ISS10</strain>
    </source>
</reference>
<name>A0A0V1KJ47_9BILA</name>
<dbReference type="AlphaFoldDB" id="A0A0V1KJ47"/>
<evidence type="ECO:0000313" key="1">
    <source>
        <dbReference type="EMBL" id="KRZ47223.1"/>
    </source>
</evidence>